<reference evidence="1 2" key="1">
    <citation type="submission" date="2019-06" db="EMBL/GenBank/DDBJ databases">
        <title>Genomic Encyclopedia of Type Strains, Phase IV (KMG-V): Genome sequencing to study the core and pangenomes of soil and plant-associated prokaryotes.</title>
        <authorList>
            <person name="Whitman W."/>
        </authorList>
    </citation>
    <scope>NUCLEOTIDE SEQUENCE [LARGE SCALE GENOMIC DNA]</scope>
    <source>
        <strain evidence="1 2">BR 11140</strain>
    </source>
</reference>
<accession>A0A560HQJ9</accession>
<name>A0A560HQJ9_9PROT</name>
<proteinExistence type="predicted"/>
<comment type="caution">
    <text evidence="1">The sequence shown here is derived from an EMBL/GenBank/DDBJ whole genome shotgun (WGS) entry which is preliminary data.</text>
</comment>
<protein>
    <submittedName>
        <fullName evidence="1">Uncharacterized protein</fullName>
    </submittedName>
</protein>
<dbReference type="EMBL" id="VITT01000028">
    <property type="protein sequence ID" value="TWB48838.1"/>
    <property type="molecule type" value="Genomic_DNA"/>
</dbReference>
<gene>
    <name evidence="1" type="ORF">FBZ92_12839</name>
</gene>
<organism evidence="1 2">
    <name type="scientific">Nitrospirillum amazonense</name>
    <dbReference type="NCBI Taxonomy" id="28077"/>
    <lineage>
        <taxon>Bacteria</taxon>
        <taxon>Pseudomonadati</taxon>
        <taxon>Pseudomonadota</taxon>
        <taxon>Alphaproteobacteria</taxon>
        <taxon>Rhodospirillales</taxon>
        <taxon>Azospirillaceae</taxon>
        <taxon>Nitrospirillum</taxon>
    </lineage>
</organism>
<evidence type="ECO:0000313" key="2">
    <source>
        <dbReference type="Proteomes" id="UP000318050"/>
    </source>
</evidence>
<dbReference type="OrthoDB" id="7388866at2"/>
<sequence>MPVFDEYIGIDWTGALPARGIAIARVRPDEAAVHLVPPPGRYWSRREAMDWVAERLADHHRAGARALVGIDCGFSLPYVPDVGYLDGRAAGVDDMVGLWDLVDEAAGDGIGADDFCGTPALADPRLSPSFWLAGRRPAHWTDAEGGGKRRRVELVAARTGVGTPVSVFNLAAASKQVGKASLAGMRSLRHLKRRLGDALAVWPAEALTGPDGAARSAVTEIYPTLFRRRAHGLAKIRDQGAMAAALAQLGCHMGSHAGAGVPAAFDDHAGDAMIAAAGMMRWAPLDDVWAPKGLDTGTARREGWIFGVTGDMSGDAIAIESSAVVRGEARGRARGEG</sequence>
<dbReference type="Proteomes" id="UP000318050">
    <property type="component" value="Unassembled WGS sequence"/>
</dbReference>
<evidence type="ECO:0000313" key="1">
    <source>
        <dbReference type="EMBL" id="TWB48838.1"/>
    </source>
</evidence>
<dbReference type="AlphaFoldDB" id="A0A560HQJ9"/>